<dbReference type="GO" id="GO:0036157">
    <property type="term" value="C:outer dynein arm"/>
    <property type="evidence" value="ECO:0007669"/>
    <property type="project" value="TreeGrafter"/>
</dbReference>
<dbReference type="GeneID" id="68114069"/>
<dbReference type="InterPro" id="IPR036322">
    <property type="entry name" value="WD40_repeat_dom_sf"/>
</dbReference>
<keyword evidence="7" id="KW-0243">Dynein</keyword>
<comment type="caution">
    <text evidence="13">The sequence shown here is derived from an EMBL/GenBank/DDBJ whole genome shotgun (WGS) entry which is preliminary data.</text>
</comment>
<feature type="repeat" description="WD" evidence="11">
    <location>
        <begin position="524"/>
        <end position="566"/>
    </location>
</feature>
<dbReference type="Gene3D" id="2.130.10.10">
    <property type="entry name" value="YVTN repeat-like/Quinoprotein amine dehydrogenase"/>
    <property type="match status" value="1"/>
</dbReference>
<dbReference type="VEuPathDB" id="AmoebaDB:NF0044670"/>
<dbReference type="VEuPathDB" id="AmoebaDB:NfTy_075720"/>
<evidence type="ECO:0000256" key="11">
    <source>
        <dbReference type="PROSITE-ProRule" id="PRU00221"/>
    </source>
</evidence>
<keyword evidence="5" id="KW-0493">Microtubule</keyword>
<evidence type="ECO:0000256" key="10">
    <source>
        <dbReference type="ARBA" id="ARBA00023273"/>
    </source>
</evidence>
<evidence type="ECO:0000256" key="12">
    <source>
        <dbReference type="SAM" id="MobiDB-lite"/>
    </source>
</evidence>
<evidence type="ECO:0000256" key="1">
    <source>
        <dbReference type="ARBA" id="ARBA00004430"/>
    </source>
</evidence>
<gene>
    <name evidence="13" type="ORF">FDP41_006851</name>
</gene>
<dbReference type="OrthoDB" id="366230at2759"/>
<keyword evidence="4 11" id="KW-0853">WD repeat</keyword>
<evidence type="ECO:0000256" key="7">
    <source>
        <dbReference type="ARBA" id="ARBA00023017"/>
    </source>
</evidence>
<dbReference type="GO" id="GO:0005874">
    <property type="term" value="C:microtubule"/>
    <property type="evidence" value="ECO:0007669"/>
    <property type="project" value="UniProtKB-KW"/>
</dbReference>
<keyword evidence="14" id="KW-1185">Reference proteome</keyword>
<evidence type="ECO:0000256" key="8">
    <source>
        <dbReference type="ARBA" id="ARBA00023175"/>
    </source>
</evidence>
<dbReference type="PANTHER" id="PTHR12442">
    <property type="entry name" value="DYNEIN INTERMEDIATE CHAIN"/>
    <property type="match status" value="1"/>
</dbReference>
<evidence type="ECO:0000256" key="6">
    <source>
        <dbReference type="ARBA" id="ARBA00022737"/>
    </source>
</evidence>
<evidence type="ECO:0000313" key="14">
    <source>
        <dbReference type="Proteomes" id="UP000444721"/>
    </source>
</evidence>
<keyword evidence="10" id="KW-0966">Cell projection</keyword>
<evidence type="ECO:0000256" key="9">
    <source>
        <dbReference type="ARBA" id="ARBA00023212"/>
    </source>
</evidence>
<keyword evidence="3" id="KW-0963">Cytoplasm</keyword>
<keyword evidence="9" id="KW-0206">Cytoskeleton</keyword>
<dbReference type="PROSITE" id="PS50082">
    <property type="entry name" value="WD_REPEATS_2"/>
    <property type="match status" value="1"/>
</dbReference>
<dbReference type="Pfam" id="PF00400">
    <property type="entry name" value="WD40"/>
    <property type="match status" value="2"/>
</dbReference>
<dbReference type="GO" id="GO:0045503">
    <property type="term" value="F:dynein light chain binding"/>
    <property type="evidence" value="ECO:0007669"/>
    <property type="project" value="TreeGrafter"/>
</dbReference>
<protein>
    <submittedName>
        <fullName evidence="13">Uncharacterized protein</fullName>
    </submittedName>
</protein>
<dbReference type="EMBL" id="VFQX01000053">
    <property type="protein sequence ID" value="KAF0974241.1"/>
    <property type="molecule type" value="Genomic_DNA"/>
</dbReference>
<dbReference type="PANTHER" id="PTHR12442:SF11">
    <property type="entry name" value="DYNEIN AXONEMAL INTERMEDIATE CHAIN 1"/>
    <property type="match status" value="1"/>
</dbReference>
<reference evidence="13 14" key="1">
    <citation type="journal article" date="2019" name="Sci. Rep.">
        <title>Nanopore sequencing improves the draft genome of the human pathogenic amoeba Naegleria fowleri.</title>
        <authorList>
            <person name="Liechti N."/>
            <person name="Schurch N."/>
            <person name="Bruggmann R."/>
            <person name="Wittwer M."/>
        </authorList>
    </citation>
    <scope>NUCLEOTIDE SEQUENCE [LARGE SCALE GENOMIC DNA]</scope>
    <source>
        <strain evidence="13 14">ATCC 30894</strain>
    </source>
</reference>
<dbReference type="GO" id="GO:0003341">
    <property type="term" value="P:cilium movement"/>
    <property type="evidence" value="ECO:0007669"/>
    <property type="project" value="TreeGrafter"/>
</dbReference>
<evidence type="ECO:0000313" key="13">
    <source>
        <dbReference type="EMBL" id="KAF0974241.1"/>
    </source>
</evidence>
<dbReference type="AlphaFoldDB" id="A0A6A5BIG4"/>
<feature type="compositionally biased region" description="Basic and acidic residues" evidence="12">
    <location>
        <begin position="683"/>
        <end position="692"/>
    </location>
</feature>
<dbReference type="GO" id="GO:0045504">
    <property type="term" value="F:dynein heavy chain binding"/>
    <property type="evidence" value="ECO:0007669"/>
    <property type="project" value="TreeGrafter"/>
</dbReference>
<evidence type="ECO:0000256" key="5">
    <source>
        <dbReference type="ARBA" id="ARBA00022701"/>
    </source>
</evidence>
<organism evidence="13 14">
    <name type="scientific">Naegleria fowleri</name>
    <name type="common">Brain eating amoeba</name>
    <dbReference type="NCBI Taxonomy" id="5763"/>
    <lineage>
        <taxon>Eukaryota</taxon>
        <taxon>Discoba</taxon>
        <taxon>Heterolobosea</taxon>
        <taxon>Tetramitia</taxon>
        <taxon>Eutetramitia</taxon>
        <taxon>Vahlkampfiidae</taxon>
        <taxon>Naegleria</taxon>
    </lineage>
</organism>
<evidence type="ECO:0000256" key="4">
    <source>
        <dbReference type="ARBA" id="ARBA00022574"/>
    </source>
</evidence>
<dbReference type="VEuPathDB" id="AmoebaDB:FDP41_006851"/>
<name>A0A6A5BIG4_NAEFO</name>
<feature type="region of interest" description="Disordered" evidence="12">
    <location>
        <begin position="678"/>
        <end position="716"/>
    </location>
</feature>
<feature type="region of interest" description="Disordered" evidence="12">
    <location>
        <begin position="1"/>
        <end position="42"/>
    </location>
</feature>
<dbReference type="GO" id="GO:0036158">
    <property type="term" value="P:outer dynein arm assembly"/>
    <property type="evidence" value="ECO:0007669"/>
    <property type="project" value="TreeGrafter"/>
</dbReference>
<evidence type="ECO:0000256" key="2">
    <source>
        <dbReference type="ARBA" id="ARBA00011059"/>
    </source>
</evidence>
<proteinExistence type="inferred from homology"/>
<accession>A0A6A5BIG4</accession>
<dbReference type="SMART" id="SM00320">
    <property type="entry name" value="WD40"/>
    <property type="match status" value="5"/>
</dbReference>
<dbReference type="PROSITE" id="PS50294">
    <property type="entry name" value="WD_REPEATS_REGION"/>
    <property type="match status" value="1"/>
</dbReference>
<comment type="similarity">
    <text evidence="2">Belongs to the dynein intermediate chain family.</text>
</comment>
<keyword evidence="8" id="KW-0505">Motor protein</keyword>
<dbReference type="InterPro" id="IPR015943">
    <property type="entry name" value="WD40/YVTN_repeat-like_dom_sf"/>
</dbReference>
<comment type="subcellular location">
    <subcellularLocation>
        <location evidence="1">Cytoplasm</location>
        <location evidence="1">Cytoskeleton</location>
        <location evidence="1">Cilium axoneme</location>
    </subcellularLocation>
</comment>
<feature type="region of interest" description="Disordered" evidence="12">
    <location>
        <begin position="214"/>
        <end position="234"/>
    </location>
</feature>
<feature type="compositionally biased region" description="Basic and acidic residues" evidence="12">
    <location>
        <begin position="23"/>
        <end position="34"/>
    </location>
</feature>
<feature type="compositionally biased region" description="Low complexity" evidence="12">
    <location>
        <begin position="696"/>
        <end position="716"/>
    </location>
</feature>
<dbReference type="Proteomes" id="UP000444721">
    <property type="component" value="Unassembled WGS sequence"/>
</dbReference>
<dbReference type="OMA" id="VWEDMRA"/>
<dbReference type="RefSeq" id="XP_044558954.1">
    <property type="nucleotide sequence ID" value="XM_044710531.1"/>
</dbReference>
<evidence type="ECO:0000256" key="3">
    <source>
        <dbReference type="ARBA" id="ARBA00022490"/>
    </source>
</evidence>
<dbReference type="InterPro" id="IPR050687">
    <property type="entry name" value="Dynein_IC"/>
</dbReference>
<keyword evidence="6" id="KW-0677">Repeat</keyword>
<sequence>MKRTSNVPPAKKQGQEKAGTISRRTDTTADHDPQSGHQFGGQLSKKVIKAEDQLHLTEEELNVEVDRILEATNPNAPENIVRFNHEDRTFKFEHTVEQAAFHFADDGFLILKDGPEAKLQKEENENKRELLKKKLKEQANVETDNLGADDIQQKKDILRNQFNYSDREVQTFNYPFKEVEIMTEPPAAETFEATATQWEIYDFYQQYFEELKKQNGKGNGSGKNKKPNRAKTPQEIIHSKEMVSTLKLMERMLNQNSMEEILHDYKYWDDPSDDVVEDKKRRTEGSLLPLWRFPFPEKKKMSVTGVCWNPKYSDLFAVSYGSYNFLKQGGGMICCYTLKNPGIPEYTFYTESGAMCLDFHPKHPSLLAVGLYDGTCMIFDIKQKESKPLILSTVKSGKHNGVVWQVKWETEGISTSLSFFSVSSDGRVTNWTLSKNELQYTDIMHLKLESSSTVAFESDKSFSANASFTQMNPSKITEDFLVAYSGGTCFDFNPKTPHLFVVGTEEGKIHLCSKAYNSQYIRTYEGHNMNVYSVKWNSFHPNVFLSASADWNVKLWDMNYTQPLMTFDLGSGVGDVDWAPYSSTVFCAVTDDGRVQVFDLSVNKRDSLTDACSLIVKKAKLTHVQFNPVTSAELLYDSAYFDSKNPQLQHRAVEALNKMSFALLVGDDKGLVQTLKLSPNLRRPPDLKDKESAPATGGQQQGAKKTETTTTTTGQKTVQQMEVEKLSAILEVALKQQQE</sequence>
<dbReference type="SUPFAM" id="SSF50978">
    <property type="entry name" value="WD40 repeat-like"/>
    <property type="match status" value="1"/>
</dbReference>
<dbReference type="InterPro" id="IPR001680">
    <property type="entry name" value="WD40_rpt"/>
</dbReference>